<proteinExistence type="inferred from homology"/>
<name>A7HTR4_PARL1</name>
<dbReference type="STRING" id="402881.Plav_1678"/>
<evidence type="ECO:0000256" key="3">
    <source>
        <dbReference type="ARBA" id="ARBA00023002"/>
    </source>
</evidence>
<dbReference type="InterPro" id="IPR052178">
    <property type="entry name" value="Sec_Metab_Biosynth_SDR"/>
</dbReference>
<gene>
    <name evidence="4" type="ordered locus">Plav_1678</name>
</gene>
<comment type="similarity">
    <text evidence="1">Belongs to the short-chain dehydrogenases/reductases (SDR) family.</text>
</comment>
<evidence type="ECO:0000256" key="2">
    <source>
        <dbReference type="ARBA" id="ARBA00022857"/>
    </source>
</evidence>
<dbReference type="PROSITE" id="PS00061">
    <property type="entry name" value="ADH_SHORT"/>
    <property type="match status" value="1"/>
</dbReference>
<dbReference type="InterPro" id="IPR020904">
    <property type="entry name" value="Sc_DH/Rdtase_CS"/>
</dbReference>
<dbReference type="InterPro" id="IPR002347">
    <property type="entry name" value="SDR_fam"/>
</dbReference>
<sequence length="255" mass="26821">MKNLFSVEGKTVLITGGSRGIGEMIATGFVENGAKVYITARKAQACNELAEELSKKGTCISLPFDLGTQEGIAGIAAELGKREPKLDVLINNAGAAWGEPIDEYSESGWDKVQNINLKGVFFLTQKMLPLLRKSASADNPARVINTASVNGIEPPDLETYAYSSSKAGVIMLTRHLAKRLAREHILVNAIAPGPFPSQMMKATLETFGDAIKAGNPLGRIGTPEDAAGVAIFLASRASAYTTGATIPVDGGSAEV</sequence>
<dbReference type="InterPro" id="IPR036291">
    <property type="entry name" value="NAD(P)-bd_dom_sf"/>
</dbReference>
<keyword evidence="3" id="KW-0560">Oxidoreductase</keyword>
<keyword evidence="5" id="KW-1185">Reference proteome</keyword>
<evidence type="ECO:0000256" key="1">
    <source>
        <dbReference type="ARBA" id="ARBA00006484"/>
    </source>
</evidence>
<keyword evidence="2" id="KW-0521">NADP</keyword>
<dbReference type="EMBL" id="CP000774">
    <property type="protein sequence ID" value="ABS63297.1"/>
    <property type="molecule type" value="Genomic_DNA"/>
</dbReference>
<dbReference type="RefSeq" id="WP_012110588.1">
    <property type="nucleotide sequence ID" value="NC_009719.1"/>
</dbReference>
<dbReference type="HOGENOM" id="CLU_010194_1_1_5"/>
<dbReference type="PANTHER" id="PTHR43618">
    <property type="entry name" value="7-ALPHA-HYDROXYSTEROID DEHYDROGENASE"/>
    <property type="match status" value="1"/>
</dbReference>
<dbReference type="GO" id="GO:0016491">
    <property type="term" value="F:oxidoreductase activity"/>
    <property type="evidence" value="ECO:0007669"/>
    <property type="project" value="UniProtKB-KW"/>
</dbReference>
<dbReference type="PANTHER" id="PTHR43618:SF8">
    <property type="entry name" value="7ALPHA-HYDROXYSTEROID DEHYDROGENASE"/>
    <property type="match status" value="1"/>
</dbReference>
<evidence type="ECO:0000313" key="4">
    <source>
        <dbReference type="EMBL" id="ABS63297.1"/>
    </source>
</evidence>
<dbReference type="AlphaFoldDB" id="A7HTR4"/>
<dbReference type="Pfam" id="PF13561">
    <property type="entry name" value="adh_short_C2"/>
    <property type="match status" value="1"/>
</dbReference>
<dbReference type="PRINTS" id="PR00081">
    <property type="entry name" value="GDHRDH"/>
</dbReference>
<evidence type="ECO:0000313" key="5">
    <source>
        <dbReference type="Proteomes" id="UP000006377"/>
    </source>
</evidence>
<dbReference type="eggNOG" id="COG1028">
    <property type="taxonomic scope" value="Bacteria"/>
</dbReference>
<reference evidence="4 5" key="1">
    <citation type="journal article" date="2011" name="Stand. Genomic Sci.">
        <title>Complete genome sequence of Parvibaculum lavamentivorans type strain (DS-1(T)).</title>
        <authorList>
            <person name="Schleheck D."/>
            <person name="Weiss M."/>
            <person name="Pitluck S."/>
            <person name="Bruce D."/>
            <person name="Land M.L."/>
            <person name="Han S."/>
            <person name="Saunders E."/>
            <person name="Tapia R."/>
            <person name="Detter C."/>
            <person name="Brettin T."/>
            <person name="Han J."/>
            <person name="Woyke T."/>
            <person name="Goodwin L."/>
            <person name="Pennacchio L."/>
            <person name="Nolan M."/>
            <person name="Cook A.M."/>
            <person name="Kjelleberg S."/>
            <person name="Thomas T."/>
        </authorList>
    </citation>
    <scope>NUCLEOTIDE SEQUENCE [LARGE SCALE GENOMIC DNA]</scope>
    <source>
        <strain evidence="5">DS-1 / DSM 13023 / NCIMB 13966</strain>
    </source>
</reference>
<dbReference type="FunFam" id="3.40.50.720:FF:000084">
    <property type="entry name" value="Short-chain dehydrogenase reductase"/>
    <property type="match status" value="1"/>
</dbReference>
<protein>
    <submittedName>
        <fullName evidence="4">Short-chain dehydrogenase/reductase SDR</fullName>
    </submittedName>
</protein>
<accession>A7HTR4</accession>
<dbReference type="PRINTS" id="PR00080">
    <property type="entry name" value="SDRFAMILY"/>
</dbReference>
<dbReference type="Proteomes" id="UP000006377">
    <property type="component" value="Chromosome"/>
</dbReference>
<dbReference type="Gene3D" id="3.40.50.720">
    <property type="entry name" value="NAD(P)-binding Rossmann-like Domain"/>
    <property type="match status" value="1"/>
</dbReference>
<dbReference type="OrthoDB" id="9803333at2"/>
<organism evidence="4 5">
    <name type="scientific">Parvibaculum lavamentivorans (strain DS-1 / DSM 13023 / NCIMB 13966)</name>
    <dbReference type="NCBI Taxonomy" id="402881"/>
    <lineage>
        <taxon>Bacteria</taxon>
        <taxon>Pseudomonadati</taxon>
        <taxon>Pseudomonadota</taxon>
        <taxon>Alphaproteobacteria</taxon>
        <taxon>Hyphomicrobiales</taxon>
        <taxon>Parvibaculaceae</taxon>
        <taxon>Parvibaculum</taxon>
    </lineage>
</organism>
<dbReference type="KEGG" id="pla:Plav_1678"/>
<dbReference type="SUPFAM" id="SSF51735">
    <property type="entry name" value="NAD(P)-binding Rossmann-fold domains"/>
    <property type="match status" value="1"/>
</dbReference>